<protein>
    <submittedName>
        <fullName evidence="1">Uncharacterized protein</fullName>
    </submittedName>
</protein>
<reference evidence="1" key="1">
    <citation type="submission" date="2020-06" db="EMBL/GenBank/DDBJ databases">
        <title>WGS assembly of Ceratodon purpureus strain R40.</title>
        <authorList>
            <person name="Carey S.B."/>
            <person name="Jenkins J."/>
            <person name="Shu S."/>
            <person name="Lovell J.T."/>
            <person name="Sreedasyam A."/>
            <person name="Maumus F."/>
            <person name="Tiley G.P."/>
            <person name="Fernandez-Pozo N."/>
            <person name="Barry K."/>
            <person name="Chen C."/>
            <person name="Wang M."/>
            <person name="Lipzen A."/>
            <person name="Daum C."/>
            <person name="Saski C.A."/>
            <person name="Payton A.C."/>
            <person name="Mcbreen J.C."/>
            <person name="Conrad R.E."/>
            <person name="Kollar L.M."/>
            <person name="Olsson S."/>
            <person name="Huttunen S."/>
            <person name="Landis J.B."/>
            <person name="Wickett N.J."/>
            <person name="Johnson M.G."/>
            <person name="Rensing S.A."/>
            <person name="Grimwood J."/>
            <person name="Schmutz J."/>
            <person name="Mcdaniel S.F."/>
        </authorList>
    </citation>
    <scope>NUCLEOTIDE SEQUENCE</scope>
    <source>
        <strain evidence="1">R40</strain>
    </source>
</reference>
<dbReference type="Proteomes" id="UP000822688">
    <property type="component" value="Chromosome 9"/>
</dbReference>
<accession>A0A8T0GVY5</accession>
<sequence>MFPDNKLLSSQSSCKNSNFPKLAEILPSSMGDCEDKMMLHTRLSFVQLIPPHEHGDASNGLQFPSKGDFTVKPFLNSIKAKPSEVKDIVMLTHVVRRLVMTKSHLKIGLNF</sequence>
<gene>
    <name evidence="1" type="ORF">KC19_9G156900</name>
</gene>
<proteinExistence type="predicted"/>
<comment type="caution">
    <text evidence="1">The sequence shown here is derived from an EMBL/GenBank/DDBJ whole genome shotgun (WGS) entry which is preliminary data.</text>
</comment>
<dbReference type="EMBL" id="CM026430">
    <property type="protein sequence ID" value="KAG0562575.1"/>
    <property type="molecule type" value="Genomic_DNA"/>
</dbReference>
<keyword evidence="2" id="KW-1185">Reference proteome</keyword>
<evidence type="ECO:0000313" key="1">
    <source>
        <dbReference type="EMBL" id="KAG0562575.1"/>
    </source>
</evidence>
<evidence type="ECO:0000313" key="2">
    <source>
        <dbReference type="Proteomes" id="UP000822688"/>
    </source>
</evidence>
<organism evidence="1 2">
    <name type="scientific">Ceratodon purpureus</name>
    <name type="common">Fire moss</name>
    <name type="synonym">Dicranum purpureum</name>
    <dbReference type="NCBI Taxonomy" id="3225"/>
    <lineage>
        <taxon>Eukaryota</taxon>
        <taxon>Viridiplantae</taxon>
        <taxon>Streptophyta</taxon>
        <taxon>Embryophyta</taxon>
        <taxon>Bryophyta</taxon>
        <taxon>Bryophytina</taxon>
        <taxon>Bryopsida</taxon>
        <taxon>Dicranidae</taxon>
        <taxon>Pseudoditrichales</taxon>
        <taxon>Ditrichaceae</taxon>
        <taxon>Ceratodon</taxon>
    </lineage>
</organism>
<dbReference type="AlphaFoldDB" id="A0A8T0GVY5"/>
<name>A0A8T0GVY5_CERPU</name>